<dbReference type="PANTHER" id="PTHR30625:SF17">
    <property type="entry name" value="TOLQ-RELATED"/>
    <property type="match status" value="1"/>
</dbReference>
<evidence type="ECO:0000256" key="5">
    <source>
        <dbReference type="ARBA" id="ARBA00023136"/>
    </source>
</evidence>
<organism evidence="9 10">
    <name type="scientific">Candidatus Odoribacter faecigallinarum</name>
    <dbReference type="NCBI Taxonomy" id="2838706"/>
    <lineage>
        <taxon>Bacteria</taxon>
        <taxon>Pseudomonadati</taxon>
        <taxon>Bacteroidota</taxon>
        <taxon>Bacteroidia</taxon>
        <taxon>Bacteroidales</taxon>
        <taxon>Odoribacteraceae</taxon>
        <taxon>Odoribacter</taxon>
    </lineage>
</organism>
<evidence type="ECO:0000256" key="2">
    <source>
        <dbReference type="ARBA" id="ARBA00022475"/>
    </source>
</evidence>
<dbReference type="GO" id="GO:0005886">
    <property type="term" value="C:plasma membrane"/>
    <property type="evidence" value="ECO:0007669"/>
    <property type="project" value="UniProtKB-SubCell"/>
</dbReference>
<keyword evidence="5 7" id="KW-0472">Membrane</keyword>
<feature type="transmembrane region" description="Helical" evidence="7">
    <location>
        <begin position="27"/>
        <end position="50"/>
    </location>
</feature>
<comment type="subcellular location">
    <subcellularLocation>
        <location evidence="1">Cell membrane</location>
        <topology evidence="1">Multi-pass membrane protein</topology>
    </subcellularLocation>
    <subcellularLocation>
        <location evidence="6">Membrane</location>
        <topology evidence="6">Multi-pass membrane protein</topology>
    </subcellularLocation>
</comment>
<evidence type="ECO:0000256" key="6">
    <source>
        <dbReference type="RuleBase" id="RU004057"/>
    </source>
</evidence>
<feature type="transmembrane region" description="Helical" evidence="7">
    <location>
        <begin position="125"/>
        <end position="150"/>
    </location>
</feature>
<keyword evidence="6" id="KW-0813">Transport</keyword>
<feature type="transmembrane region" description="Helical" evidence="7">
    <location>
        <begin position="170"/>
        <end position="191"/>
    </location>
</feature>
<gene>
    <name evidence="9" type="ORF">H9863_09410</name>
</gene>
<dbReference type="PANTHER" id="PTHR30625">
    <property type="entry name" value="PROTEIN TOLQ"/>
    <property type="match status" value="1"/>
</dbReference>
<evidence type="ECO:0000313" key="10">
    <source>
        <dbReference type="Proteomes" id="UP000824202"/>
    </source>
</evidence>
<dbReference type="InterPro" id="IPR050790">
    <property type="entry name" value="ExbB/TolQ_transport"/>
</dbReference>
<comment type="caution">
    <text evidence="9">The sequence shown here is derived from an EMBL/GenBank/DDBJ whole genome shotgun (WGS) entry which is preliminary data.</text>
</comment>
<protein>
    <submittedName>
        <fullName evidence="9">MotA/TolQ/ExbB proton channel family protein</fullName>
    </submittedName>
</protein>
<keyword evidence="6" id="KW-0653">Protein transport</keyword>
<evidence type="ECO:0000313" key="9">
    <source>
        <dbReference type="EMBL" id="HIX04311.1"/>
    </source>
</evidence>
<reference evidence="9" key="1">
    <citation type="journal article" date="2021" name="PeerJ">
        <title>Extensive microbial diversity within the chicken gut microbiome revealed by metagenomics and culture.</title>
        <authorList>
            <person name="Gilroy R."/>
            <person name="Ravi A."/>
            <person name="Getino M."/>
            <person name="Pursley I."/>
            <person name="Horton D.L."/>
            <person name="Alikhan N.F."/>
            <person name="Baker D."/>
            <person name="Gharbi K."/>
            <person name="Hall N."/>
            <person name="Watson M."/>
            <person name="Adriaenssens E.M."/>
            <person name="Foster-Nyarko E."/>
            <person name="Jarju S."/>
            <person name="Secka A."/>
            <person name="Antonio M."/>
            <person name="Oren A."/>
            <person name="Chaudhuri R.R."/>
            <person name="La Ragione R."/>
            <person name="Hildebrand F."/>
            <person name="Pallen M.J."/>
        </authorList>
    </citation>
    <scope>NUCLEOTIDE SEQUENCE</scope>
    <source>
        <strain evidence="9">23274</strain>
    </source>
</reference>
<feature type="domain" description="MotA/TolQ/ExbB proton channel" evidence="8">
    <location>
        <begin position="84"/>
        <end position="206"/>
    </location>
</feature>
<keyword evidence="2" id="KW-1003">Cell membrane</keyword>
<dbReference type="Proteomes" id="UP000824202">
    <property type="component" value="Unassembled WGS sequence"/>
</dbReference>
<dbReference type="GO" id="GO:0017038">
    <property type="term" value="P:protein import"/>
    <property type="evidence" value="ECO:0007669"/>
    <property type="project" value="TreeGrafter"/>
</dbReference>
<keyword evidence="4 7" id="KW-1133">Transmembrane helix</keyword>
<reference evidence="9" key="2">
    <citation type="submission" date="2021-04" db="EMBL/GenBank/DDBJ databases">
        <authorList>
            <person name="Gilroy R."/>
        </authorList>
    </citation>
    <scope>NUCLEOTIDE SEQUENCE</scope>
    <source>
        <strain evidence="9">23274</strain>
    </source>
</reference>
<evidence type="ECO:0000259" key="8">
    <source>
        <dbReference type="Pfam" id="PF01618"/>
    </source>
</evidence>
<evidence type="ECO:0000256" key="3">
    <source>
        <dbReference type="ARBA" id="ARBA00022692"/>
    </source>
</evidence>
<comment type="similarity">
    <text evidence="6">Belongs to the exbB/tolQ family.</text>
</comment>
<accession>A0A9D1V1C0</accession>
<name>A0A9D1V1C0_9BACT</name>
<proteinExistence type="inferred from homology"/>
<keyword evidence="3 7" id="KW-0812">Transmembrane</keyword>
<dbReference type="AlphaFoldDB" id="A0A9D1V1C0"/>
<dbReference type="Pfam" id="PF01618">
    <property type="entry name" value="MotA_ExbB"/>
    <property type="match status" value="1"/>
</dbReference>
<dbReference type="InterPro" id="IPR002898">
    <property type="entry name" value="MotA_ExbB_proton_chnl"/>
</dbReference>
<evidence type="ECO:0000256" key="7">
    <source>
        <dbReference type="SAM" id="Phobius"/>
    </source>
</evidence>
<evidence type="ECO:0000256" key="1">
    <source>
        <dbReference type="ARBA" id="ARBA00004651"/>
    </source>
</evidence>
<dbReference type="EMBL" id="DXFT01000184">
    <property type="protein sequence ID" value="HIX04311.1"/>
    <property type="molecule type" value="Genomic_DNA"/>
</dbReference>
<evidence type="ECO:0000256" key="4">
    <source>
        <dbReference type="ARBA" id="ARBA00022989"/>
    </source>
</evidence>
<sequence length="223" mass="24473">MEAQMIILAAQTATNELSVWGLIVKGGWLMIPIFILSIIAVYIFCERFLLIRRYTRKNQDFIEKIQACLRSGNSGEALALCKSENTPVARMLAKGIQHRQLPVAELHAVMDTAANLEVTDMEKSLTTLATCAGMAPMIGFLGTVVGMVQAFYDMSVAGSNINITLLSRGIYTAMVTTVAGLIVGIIAYFAYNILTSCIDRVVNNMECASADFMETIYDLNHQK</sequence>